<dbReference type="FunFam" id="3.40.50.300:FF:000224">
    <property type="entry name" value="Energy-coupling factor transporter ATP-binding protein EcfA"/>
    <property type="match status" value="1"/>
</dbReference>
<keyword evidence="3 10" id="KW-0813">Transport</keyword>
<evidence type="ECO:0000256" key="9">
    <source>
        <dbReference type="ARBA" id="ARBA00025157"/>
    </source>
</evidence>
<evidence type="ECO:0000256" key="2">
    <source>
        <dbReference type="ARBA" id="ARBA00005417"/>
    </source>
</evidence>
<dbReference type="PANTHER" id="PTHR43553:SF24">
    <property type="entry name" value="ENERGY-COUPLING FACTOR TRANSPORTER ATP-BINDING PROTEIN ECFA1"/>
    <property type="match status" value="1"/>
</dbReference>
<comment type="similarity">
    <text evidence="2 10">Belongs to the ABC transporter superfamily.</text>
</comment>
<dbReference type="PANTHER" id="PTHR43553">
    <property type="entry name" value="HEAVY METAL TRANSPORTER"/>
    <property type="match status" value="1"/>
</dbReference>
<keyword evidence="7" id="KW-1278">Translocase</keyword>
<keyword evidence="8 10" id="KW-0472">Membrane</keyword>
<evidence type="ECO:0000259" key="11">
    <source>
        <dbReference type="PROSITE" id="PS50893"/>
    </source>
</evidence>
<comment type="function">
    <text evidence="10">Part of an ABC transporter complex. Responsible for energy coupling to the transport system.</text>
</comment>
<evidence type="ECO:0000256" key="7">
    <source>
        <dbReference type="ARBA" id="ARBA00022967"/>
    </source>
</evidence>
<dbReference type="PROSITE" id="PS00211">
    <property type="entry name" value="ABC_TRANSPORTER_1"/>
    <property type="match status" value="1"/>
</dbReference>
<comment type="subcellular location">
    <subcellularLocation>
        <location evidence="1 10">Cell membrane</location>
        <topology evidence="1 10">Peripheral membrane protein</topology>
    </subcellularLocation>
</comment>
<evidence type="ECO:0000256" key="10">
    <source>
        <dbReference type="RuleBase" id="RU364103"/>
    </source>
</evidence>
<dbReference type="PROSITE" id="PS50893">
    <property type="entry name" value="ABC_TRANSPORTER_2"/>
    <property type="match status" value="1"/>
</dbReference>
<organism evidence="12 13">
    <name type="scientific">Methanococcus maripaludis</name>
    <name type="common">Methanococcus deltae</name>
    <dbReference type="NCBI Taxonomy" id="39152"/>
    <lineage>
        <taxon>Archaea</taxon>
        <taxon>Methanobacteriati</taxon>
        <taxon>Methanobacteriota</taxon>
        <taxon>Methanomada group</taxon>
        <taxon>Methanococci</taxon>
        <taxon>Methanococcales</taxon>
        <taxon>Methanococcaceae</taxon>
        <taxon>Methanococcus</taxon>
    </lineage>
</organism>
<dbReference type="Proteomes" id="UP000533207">
    <property type="component" value="Unassembled WGS sequence"/>
</dbReference>
<evidence type="ECO:0000313" key="12">
    <source>
        <dbReference type="EMBL" id="MBA2861450.1"/>
    </source>
</evidence>
<reference evidence="12 13" key="1">
    <citation type="submission" date="2020-07" db="EMBL/GenBank/DDBJ databases">
        <title>Genomic Encyclopedia of Type Strains, Phase IV (KMG-V): Genome sequencing to study the core and pangenomes of soil and plant-associated prokaryotes.</title>
        <authorList>
            <person name="Whitman W."/>
        </authorList>
    </citation>
    <scope>NUCLEOTIDE SEQUENCE [LARGE SCALE GENOMIC DNA]</scope>
    <source>
        <strain evidence="12 13">C8</strain>
    </source>
</reference>
<evidence type="ECO:0000256" key="1">
    <source>
        <dbReference type="ARBA" id="ARBA00004202"/>
    </source>
</evidence>
<dbReference type="InterPro" id="IPR003593">
    <property type="entry name" value="AAA+_ATPase"/>
</dbReference>
<proteinExistence type="inferred from homology"/>
<dbReference type="InterPro" id="IPR017871">
    <property type="entry name" value="ABC_transporter-like_CS"/>
</dbReference>
<keyword evidence="5 10" id="KW-0547">Nucleotide-binding</keyword>
<dbReference type="GO" id="GO:0005524">
    <property type="term" value="F:ATP binding"/>
    <property type="evidence" value="ECO:0007669"/>
    <property type="project" value="UniProtKB-UniRule"/>
</dbReference>
<dbReference type="CDD" id="cd03225">
    <property type="entry name" value="ABC_cobalt_CbiO_domain1"/>
    <property type="match status" value="1"/>
</dbReference>
<dbReference type="Gene3D" id="3.40.50.300">
    <property type="entry name" value="P-loop containing nucleotide triphosphate hydrolases"/>
    <property type="match status" value="1"/>
</dbReference>
<gene>
    <name evidence="12" type="ORF">HNP90_000310</name>
</gene>
<dbReference type="SMART" id="SM00382">
    <property type="entry name" value="AAA"/>
    <property type="match status" value="1"/>
</dbReference>
<feature type="domain" description="ABC transporter" evidence="11">
    <location>
        <begin position="4"/>
        <end position="239"/>
    </location>
</feature>
<evidence type="ECO:0000313" key="13">
    <source>
        <dbReference type="Proteomes" id="UP000533207"/>
    </source>
</evidence>
<protein>
    <recommendedName>
        <fullName evidence="10">ABC transporter ATP-binding protein</fullName>
    </recommendedName>
</protein>
<sequence>MAILETRDLKYSYPDGTVALNGINFKAEEGEMIAILGPNGAGKSTTFLHFNGILKPSSGSVILKGEPIKYDNKSLLNVRKTVGIVFQNPDDQLFAPTVEQDVAFGPMNLGLSKEEIEKRVKDSLKAVSMEGSERKPPHHLSGGQKKRIAIAGILAMNPEIIVLDEPTSGLDPMGASQIMKLLYDLNKKGITIVISTHDVDLVPIYANKVYLLNKGKIIKGGTPKEVFSDSETVRGAHLRLPRVAHLIELLENEDHLGIKMGYTIGEARRNIKEFIGGINHA</sequence>
<comment type="caution">
    <text evidence="12">The sequence shown here is derived from an EMBL/GenBank/DDBJ whole genome shotgun (WGS) entry which is preliminary data.</text>
</comment>
<comment type="function">
    <text evidence="9">Probably part of an ABC transporter complex. Responsible for energy coupling to the transport system.</text>
</comment>
<dbReference type="SUPFAM" id="SSF52540">
    <property type="entry name" value="P-loop containing nucleoside triphosphate hydrolases"/>
    <property type="match status" value="1"/>
</dbReference>
<evidence type="ECO:0000256" key="8">
    <source>
        <dbReference type="ARBA" id="ARBA00023136"/>
    </source>
</evidence>
<evidence type="ECO:0000256" key="5">
    <source>
        <dbReference type="ARBA" id="ARBA00022741"/>
    </source>
</evidence>
<keyword evidence="6 10" id="KW-0067">ATP-binding</keyword>
<accession>A0A7J9PFN2</accession>
<dbReference type="InterPro" id="IPR015856">
    <property type="entry name" value="ABC_transpr_CbiO/EcfA_su"/>
</dbReference>
<dbReference type="NCBIfam" id="TIGR01166">
    <property type="entry name" value="cbiO"/>
    <property type="match status" value="1"/>
</dbReference>
<dbReference type="InterPro" id="IPR005876">
    <property type="entry name" value="Co_trans_ATP-bd"/>
</dbReference>
<dbReference type="InterPro" id="IPR027417">
    <property type="entry name" value="P-loop_NTPase"/>
</dbReference>
<name>A0A7J9PFN2_METMI</name>
<evidence type="ECO:0000256" key="6">
    <source>
        <dbReference type="ARBA" id="ARBA00022840"/>
    </source>
</evidence>
<evidence type="ECO:0000256" key="4">
    <source>
        <dbReference type="ARBA" id="ARBA00022475"/>
    </source>
</evidence>
<dbReference type="GO" id="GO:0043190">
    <property type="term" value="C:ATP-binding cassette (ABC) transporter complex"/>
    <property type="evidence" value="ECO:0007669"/>
    <property type="project" value="TreeGrafter"/>
</dbReference>
<dbReference type="InterPro" id="IPR050095">
    <property type="entry name" value="ECF_ABC_transporter_ATP-bd"/>
</dbReference>
<keyword evidence="4 10" id="KW-1003">Cell membrane</keyword>
<dbReference type="GO" id="GO:0042626">
    <property type="term" value="F:ATPase-coupled transmembrane transporter activity"/>
    <property type="evidence" value="ECO:0007669"/>
    <property type="project" value="TreeGrafter"/>
</dbReference>
<dbReference type="Pfam" id="PF00005">
    <property type="entry name" value="ABC_tran"/>
    <property type="match status" value="1"/>
</dbReference>
<dbReference type="GO" id="GO:0006824">
    <property type="term" value="P:cobalt ion transport"/>
    <property type="evidence" value="ECO:0007669"/>
    <property type="project" value="InterPro"/>
</dbReference>
<dbReference type="EMBL" id="JACDUL010000001">
    <property type="protein sequence ID" value="MBA2861450.1"/>
    <property type="molecule type" value="Genomic_DNA"/>
</dbReference>
<dbReference type="AlphaFoldDB" id="A0A7J9PFN2"/>
<evidence type="ECO:0000256" key="3">
    <source>
        <dbReference type="ARBA" id="ARBA00022448"/>
    </source>
</evidence>
<dbReference type="GO" id="GO:0016887">
    <property type="term" value="F:ATP hydrolysis activity"/>
    <property type="evidence" value="ECO:0007669"/>
    <property type="project" value="InterPro"/>
</dbReference>
<dbReference type="RefSeq" id="WP_011977115.1">
    <property type="nucleotide sequence ID" value="NZ_JACDUL010000001.1"/>
</dbReference>
<dbReference type="InterPro" id="IPR003439">
    <property type="entry name" value="ABC_transporter-like_ATP-bd"/>
</dbReference>